<evidence type="ECO:0000256" key="6">
    <source>
        <dbReference type="ARBA" id="ARBA00022781"/>
    </source>
</evidence>
<comment type="caution">
    <text evidence="18">The sequence shown here is derived from an EMBL/GenBank/DDBJ whole genome shotgun (WGS) entry which is preliminary data.</text>
</comment>
<keyword evidence="2 15" id="KW-0813">Transport</keyword>
<evidence type="ECO:0000256" key="7">
    <source>
        <dbReference type="ARBA" id="ARBA00022989"/>
    </source>
</evidence>
<sequence>MDFFASAINLKEVFVQLIAFLIILWVLKTFAWSKILGAMDARRERIRLELEKIEQAKKEVESLRTTYEMHLAQIEDQAREKLQQVIADGKRISRELQDEARQNARSILDKAKSDIELEIDKAKASLQHEIAGLTILATERLLQRKIDAAKDEEIILDIIREIEKQK</sequence>
<dbReference type="AlphaFoldDB" id="A0A1G1KWY6"/>
<evidence type="ECO:0000256" key="17">
    <source>
        <dbReference type="SAM" id="Coils"/>
    </source>
</evidence>
<feature type="transmembrane region" description="Helical" evidence="15">
    <location>
        <begin position="13"/>
        <end position="37"/>
    </location>
</feature>
<comment type="subunit">
    <text evidence="13">F-type ATPases have 2 components, F(1) - the catalytic core - and F(0) - the membrane proton channel. F(1) has five subunits: alpha(3), beta(3), gamma(1), delta(1), epsilon(1). F(0) has four main subunits: a(1), b(2) and c(10-14). The alpha and beta chains form an alternating ring which encloses part of the gamma chain. F(1) is attached to F(0) by a central stalk formed by the gamma and epsilon chains, while a peripheral stalk is formed by the delta and b chains.</text>
</comment>
<evidence type="ECO:0000256" key="14">
    <source>
        <dbReference type="ARBA" id="ARBA00037847"/>
    </source>
</evidence>
<evidence type="ECO:0000313" key="18">
    <source>
        <dbReference type="EMBL" id="OGW97433.1"/>
    </source>
</evidence>
<comment type="subcellular location">
    <subcellularLocation>
        <location evidence="15">Cell membrane</location>
        <topology evidence="15">Single-pass membrane protein</topology>
    </subcellularLocation>
    <subcellularLocation>
        <location evidence="14">Endomembrane system</location>
        <topology evidence="14">Single-pass membrane protein</topology>
    </subcellularLocation>
</comment>
<proteinExistence type="inferred from homology"/>
<name>A0A1G1KWY6_9BACT</name>
<comment type="similarity">
    <text evidence="1 15 16">Belongs to the ATPase B chain family.</text>
</comment>
<dbReference type="GO" id="GO:0005886">
    <property type="term" value="C:plasma membrane"/>
    <property type="evidence" value="ECO:0007669"/>
    <property type="project" value="UniProtKB-SubCell"/>
</dbReference>
<keyword evidence="7 15" id="KW-1133">Transmembrane helix</keyword>
<evidence type="ECO:0000256" key="13">
    <source>
        <dbReference type="ARBA" id="ARBA00026054"/>
    </source>
</evidence>
<comment type="function">
    <text evidence="11 15">F(1)F(0) ATP synthase produces ATP from ADP in the presence of a proton or sodium gradient. F-type ATPases consist of two structural domains, F(1) containing the extramembraneous catalytic core and F(0) containing the membrane proton channel, linked together by a central stalk and a peripheral stalk. During catalysis, ATP synthesis in the catalytic domain of F(1) is coupled via a rotary mechanism of the central stalk subunits to proton translocation.</text>
</comment>
<evidence type="ECO:0000256" key="1">
    <source>
        <dbReference type="ARBA" id="ARBA00005513"/>
    </source>
</evidence>
<evidence type="ECO:0000256" key="15">
    <source>
        <dbReference type="HAMAP-Rule" id="MF_01398"/>
    </source>
</evidence>
<gene>
    <name evidence="15" type="primary">atpF</name>
    <name evidence="18" type="ORF">A3G33_09585</name>
</gene>
<keyword evidence="8 15" id="KW-0406">Ion transport</keyword>
<reference evidence="18 19" key="1">
    <citation type="journal article" date="2016" name="Nat. Commun.">
        <title>Thousands of microbial genomes shed light on interconnected biogeochemical processes in an aquifer system.</title>
        <authorList>
            <person name="Anantharaman K."/>
            <person name="Brown C.T."/>
            <person name="Hug L.A."/>
            <person name="Sharon I."/>
            <person name="Castelle C.J."/>
            <person name="Probst A.J."/>
            <person name="Thomas B.C."/>
            <person name="Singh A."/>
            <person name="Wilkins M.J."/>
            <person name="Karaoz U."/>
            <person name="Brodie E.L."/>
            <person name="Williams K.H."/>
            <person name="Hubbard S.S."/>
            <person name="Banfield J.F."/>
        </authorList>
    </citation>
    <scope>NUCLEOTIDE SEQUENCE [LARGE SCALE GENOMIC DNA]</scope>
</reference>
<evidence type="ECO:0000256" key="12">
    <source>
        <dbReference type="ARBA" id="ARBA00025614"/>
    </source>
</evidence>
<dbReference type="GO" id="GO:0045259">
    <property type="term" value="C:proton-transporting ATP synthase complex"/>
    <property type="evidence" value="ECO:0007669"/>
    <property type="project" value="UniProtKB-KW"/>
</dbReference>
<evidence type="ECO:0000256" key="8">
    <source>
        <dbReference type="ARBA" id="ARBA00023065"/>
    </source>
</evidence>
<accession>A0A1G1KWY6</accession>
<dbReference type="PANTHER" id="PTHR33445:SF1">
    <property type="entry name" value="ATP SYNTHASE SUBUNIT B"/>
    <property type="match status" value="1"/>
</dbReference>
<keyword evidence="6 15" id="KW-0375">Hydrogen ion transport</keyword>
<keyword evidence="10 15" id="KW-0066">ATP synthesis</keyword>
<dbReference type="InterPro" id="IPR005864">
    <property type="entry name" value="ATP_synth_F0_bsu_bac"/>
</dbReference>
<evidence type="ECO:0000313" key="19">
    <source>
        <dbReference type="Proteomes" id="UP000178187"/>
    </source>
</evidence>
<dbReference type="EMBL" id="MHFR01000042">
    <property type="protein sequence ID" value="OGW97433.1"/>
    <property type="molecule type" value="Genomic_DNA"/>
</dbReference>
<keyword evidence="4 15" id="KW-0138">CF(0)</keyword>
<dbReference type="Pfam" id="PF00430">
    <property type="entry name" value="ATP-synt_B"/>
    <property type="match status" value="1"/>
</dbReference>
<keyword evidence="17" id="KW-0175">Coiled coil</keyword>
<protein>
    <recommendedName>
        <fullName evidence="15">ATP synthase subunit b</fullName>
    </recommendedName>
    <alternativeName>
        <fullName evidence="15">ATP synthase F(0) sector subunit b</fullName>
    </alternativeName>
    <alternativeName>
        <fullName evidence="15">ATPase subunit I</fullName>
    </alternativeName>
    <alternativeName>
        <fullName evidence="15">F-type ATPase subunit b</fullName>
        <shortName evidence="15">F-ATPase subunit b</shortName>
    </alternativeName>
</protein>
<dbReference type="InterPro" id="IPR002146">
    <property type="entry name" value="ATP_synth_b/b'su_bac/chlpt"/>
</dbReference>
<evidence type="ECO:0000256" key="4">
    <source>
        <dbReference type="ARBA" id="ARBA00022547"/>
    </source>
</evidence>
<dbReference type="PANTHER" id="PTHR33445">
    <property type="entry name" value="ATP SYNTHASE SUBUNIT B', CHLOROPLASTIC"/>
    <property type="match status" value="1"/>
</dbReference>
<dbReference type="GO" id="GO:0046961">
    <property type="term" value="F:proton-transporting ATPase activity, rotational mechanism"/>
    <property type="evidence" value="ECO:0007669"/>
    <property type="project" value="TreeGrafter"/>
</dbReference>
<keyword evidence="9 15" id="KW-0472">Membrane</keyword>
<dbReference type="Proteomes" id="UP000178187">
    <property type="component" value="Unassembled WGS sequence"/>
</dbReference>
<comment type="subunit">
    <text evidence="15">F-type ATPases have 2 components, F(1) - the catalytic core - and F(0) - the membrane proton channel. F(1) has five subunits: alpha(3), beta(3), gamma(1), delta(1), epsilon(1). F(0) has three main subunits: a(1), b(2) and c(10-14). The alpha and beta chains form an alternating ring which encloses part of the gamma chain. F(1) is attached to F(0) by a central stalk formed by the gamma and epsilon chains, while a peripheral stalk is formed by the delta and b chains.</text>
</comment>
<keyword evidence="3 15" id="KW-1003">Cell membrane</keyword>
<organism evidence="18 19">
    <name type="scientific">Candidatus Danuiimicrobium aquiferis</name>
    <dbReference type="NCBI Taxonomy" id="1801832"/>
    <lineage>
        <taxon>Bacteria</taxon>
        <taxon>Pseudomonadati</taxon>
        <taxon>Candidatus Omnitrophota</taxon>
        <taxon>Candidatus Danuiimicrobium</taxon>
    </lineage>
</organism>
<evidence type="ECO:0000256" key="16">
    <source>
        <dbReference type="RuleBase" id="RU003848"/>
    </source>
</evidence>
<evidence type="ECO:0000256" key="11">
    <source>
        <dbReference type="ARBA" id="ARBA00025198"/>
    </source>
</evidence>
<keyword evidence="5 15" id="KW-0812">Transmembrane</keyword>
<dbReference type="HAMAP" id="MF_01398">
    <property type="entry name" value="ATP_synth_b_bprime"/>
    <property type="match status" value="1"/>
</dbReference>
<comment type="function">
    <text evidence="12">Component of the F(0) channel, it forms part of the peripheral stalk, linking F(1) to F(0). The b'-subunit is a diverged and duplicated form of b found in plants and photosynthetic bacteria.</text>
</comment>
<dbReference type="GO" id="GO:0012505">
    <property type="term" value="C:endomembrane system"/>
    <property type="evidence" value="ECO:0007669"/>
    <property type="project" value="UniProtKB-SubCell"/>
</dbReference>
<evidence type="ECO:0000256" key="9">
    <source>
        <dbReference type="ARBA" id="ARBA00023136"/>
    </source>
</evidence>
<evidence type="ECO:0000256" key="3">
    <source>
        <dbReference type="ARBA" id="ARBA00022475"/>
    </source>
</evidence>
<evidence type="ECO:0000256" key="5">
    <source>
        <dbReference type="ARBA" id="ARBA00022692"/>
    </source>
</evidence>
<dbReference type="CDD" id="cd06503">
    <property type="entry name" value="ATP-synt_Fo_b"/>
    <property type="match status" value="1"/>
</dbReference>
<dbReference type="InterPro" id="IPR050059">
    <property type="entry name" value="ATP_synthase_B_chain"/>
</dbReference>
<dbReference type="GO" id="GO:0046933">
    <property type="term" value="F:proton-transporting ATP synthase activity, rotational mechanism"/>
    <property type="evidence" value="ECO:0007669"/>
    <property type="project" value="UniProtKB-UniRule"/>
</dbReference>
<evidence type="ECO:0000256" key="2">
    <source>
        <dbReference type="ARBA" id="ARBA00022448"/>
    </source>
</evidence>
<feature type="coiled-coil region" evidence="17">
    <location>
        <begin position="36"/>
        <end position="99"/>
    </location>
</feature>
<dbReference type="NCBIfam" id="TIGR01144">
    <property type="entry name" value="ATP_synt_b"/>
    <property type="match status" value="1"/>
</dbReference>
<evidence type="ECO:0000256" key="10">
    <source>
        <dbReference type="ARBA" id="ARBA00023310"/>
    </source>
</evidence>